<dbReference type="EMBL" id="JASPKZ010000642">
    <property type="protein sequence ID" value="KAJ9599705.1"/>
    <property type="molecule type" value="Genomic_DNA"/>
</dbReference>
<feature type="non-terminal residue" evidence="7">
    <location>
        <position position="51"/>
    </location>
</feature>
<keyword evidence="4" id="KW-0443">Lipid metabolism</keyword>
<evidence type="ECO:0000256" key="2">
    <source>
        <dbReference type="ARBA" id="ARBA00013278"/>
    </source>
</evidence>
<evidence type="ECO:0000259" key="6">
    <source>
        <dbReference type="Pfam" id="PF05826"/>
    </source>
</evidence>
<evidence type="ECO:0000256" key="3">
    <source>
        <dbReference type="ARBA" id="ARBA00022963"/>
    </source>
</evidence>
<dbReference type="GO" id="GO:0050482">
    <property type="term" value="P:arachidonate secretion"/>
    <property type="evidence" value="ECO:0007669"/>
    <property type="project" value="InterPro"/>
</dbReference>
<dbReference type="InterPro" id="IPR036444">
    <property type="entry name" value="PLipase_A2_dom_sf"/>
</dbReference>
<evidence type="ECO:0000313" key="7">
    <source>
        <dbReference type="EMBL" id="KAJ9599705.1"/>
    </source>
</evidence>
<dbReference type="EC" id="3.1.1.4" evidence="2"/>
<evidence type="ECO:0000256" key="4">
    <source>
        <dbReference type="ARBA" id="ARBA00023098"/>
    </source>
</evidence>
<dbReference type="GO" id="GO:0004623">
    <property type="term" value="F:phospholipase A2 activity"/>
    <property type="evidence" value="ECO:0007669"/>
    <property type="project" value="UniProtKB-EC"/>
</dbReference>
<feature type="non-terminal residue" evidence="7">
    <location>
        <position position="1"/>
    </location>
</feature>
<evidence type="ECO:0000256" key="5">
    <source>
        <dbReference type="ARBA" id="ARBA00029903"/>
    </source>
</evidence>
<name>A0AAD8AIG2_DIPPU</name>
<dbReference type="GO" id="GO:0006644">
    <property type="term" value="P:phospholipid metabolic process"/>
    <property type="evidence" value="ECO:0007669"/>
    <property type="project" value="InterPro"/>
</dbReference>
<protein>
    <recommendedName>
        <fullName evidence="2">phospholipase A2</fullName>
        <ecNumber evidence="2">3.1.1.4</ecNumber>
    </recommendedName>
    <alternativeName>
        <fullName evidence="5">Phosphatidylcholine 2-acylhydrolase</fullName>
    </alternativeName>
</protein>
<dbReference type="Proteomes" id="UP001233999">
    <property type="component" value="Unassembled WGS sequence"/>
</dbReference>
<dbReference type="GO" id="GO:0016042">
    <property type="term" value="P:lipid catabolic process"/>
    <property type="evidence" value="ECO:0007669"/>
    <property type="project" value="UniProtKB-KW"/>
</dbReference>
<evidence type="ECO:0000256" key="1">
    <source>
        <dbReference type="ARBA" id="ARBA00001913"/>
    </source>
</evidence>
<comment type="cofactor">
    <cofactor evidence="1">
        <name>Ca(2+)</name>
        <dbReference type="ChEBI" id="CHEBI:29108"/>
    </cofactor>
</comment>
<sequence length="51" mass="5817">SHCHCDDAFYECLKEANTLVSSKLGNVYFNVLSPQCFKKEYPVIGCEDKLE</sequence>
<reference evidence="7" key="2">
    <citation type="submission" date="2023-05" db="EMBL/GenBank/DDBJ databases">
        <authorList>
            <person name="Fouks B."/>
        </authorList>
    </citation>
    <scope>NUCLEOTIDE SEQUENCE</scope>
    <source>
        <strain evidence="7">Stay&amp;Tobe</strain>
        <tissue evidence="7">Testes</tissue>
    </source>
</reference>
<dbReference type="AlphaFoldDB" id="A0AAD8AIG2"/>
<accession>A0AAD8AIG2</accession>
<dbReference type="Gene3D" id="1.20.90.10">
    <property type="entry name" value="Phospholipase A2 domain"/>
    <property type="match status" value="1"/>
</dbReference>
<proteinExistence type="predicted"/>
<dbReference type="InterPro" id="IPR016090">
    <property type="entry name" value="PLA2-like_dom"/>
</dbReference>
<dbReference type="Pfam" id="PF05826">
    <property type="entry name" value="Phospholip_A2_2"/>
    <property type="match status" value="1"/>
</dbReference>
<feature type="domain" description="Phospholipase A2-like central" evidence="6">
    <location>
        <begin position="1"/>
        <end position="39"/>
    </location>
</feature>
<keyword evidence="3" id="KW-0442">Lipid degradation</keyword>
<gene>
    <name evidence="7" type="ORF">L9F63_026447</name>
</gene>
<dbReference type="SUPFAM" id="SSF48619">
    <property type="entry name" value="Phospholipase A2, PLA2"/>
    <property type="match status" value="1"/>
</dbReference>
<dbReference type="PANTHER" id="PTHR12253">
    <property type="entry name" value="RH14732P"/>
    <property type="match status" value="1"/>
</dbReference>
<evidence type="ECO:0000313" key="8">
    <source>
        <dbReference type="Proteomes" id="UP001233999"/>
    </source>
</evidence>
<organism evidence="7 8">
    <name type="scientific">Diploptera punctata</name>
    <name type="common">Pacific beetle cockroach</name>
    <dbReference type="NCBI Taxonomy" id="6984"/>
    <lineage>
        <taxon>Eukaryota</taxon>
        <taxon>Metazoa</taxon>
        <taxon>Ecdysozoa</taxon>
        <taxon>Arthropoda</taxon>
        <taxon>Hexapoda</taxon>
        <taxon>Insecta</taxon>
        <taxon>Pterygota</taxon>
        <taxon>Neoptera</taxon>
        <taxon>Polyneoptera</taxon>
        <taxon>Dictyoptera</taxon>
        <taxon>Blattodea</taxon>
        <taxon>Blaberoidea</taxon>
        <taxon>Blaberidae</taxon>
        <taxon>Diplopterinae</taxon>
        <taxon>Diploptera</taxon>
    </lineage>
</organism>
<comment type="caution">
    <text evidence="7">The sequence shown here is derived from an EMBL/GenBank/DDBJ whole genome shotgun (WGS) entry which is preliminary data.</text>
</comment>
<keyword evidence="8" id="KW-1185">Reference proteome</keyword>
<reference evidence="7" key="1">
    <citation type="journal article" date="2023" name="IScience">
        <title>Live-bearing cockroach genome reveals convergent evolutionary mechanisms linked to viviparity in insects and beyond.</title>
        <authorList>
            <person name="Fouks B."/>
            <person name="Harrison M.C."/>
            <person name="Mikhailova A.A."/>
            <person name="Marchal E."/>
            <person name="English S."/>
            <person name="Carruthers M."/>
            <person name="Jennings E.C."/>
            <person name="Chiamaka E.L."/>
            <person name="Frigard R.A."/>
            <person name="Pippel M."/>
            <person name="Attardo G.M."/>
            <person name="Benoit J.B."/>
            <person name="Bornberg-Bauer E."/>
            <person name="Tobe S.S."/>
        </authorList>
    </citation>
    <scope>NUCLEOTIDE SEQUENCE</scope>
    <source>
        <strain evidence="7">Stay&amp;Tobe</strain>
    </source>
</reference>